<proteinExistence type="predicted"/>
<feature type="chain" id="PRO_5046583224" description="UrcA family protein" evidence="1">
    <location>
        <begin position="19"/>
        <end position="113"/>
    </location>
</feature>
<dbReference type="EMBL" id="JAERQM010000004">
    <property type="protein sequence ID" value="MBU8545195.1"/>
    <property type="molecule type" value="Genomic_DNA"/>
</dbReference>
<keyword evidence="1" id="KW-0732">Signal</keyword>
<name>A0ABS6H916_9PROT</name>
<reference evidence="2 3" key="1">
    <citation type="submission" date="2021-01" db="EMBL/GenBank/DDBJ databases">
        <title>Roseomonas sp. nov, a bacterium isolated from an oil production mixture in Yumen Oilfield.</title>
        <authorList>
            <person name="Wu D."/>
        </authorList>
    </citation>
    <scope>NUCLEOTIDE SEQUENCE [LARGE SCALE GENOMIC DNA]</scope>
    <source>
        <strain evidence="2 3">ROY-5-3</strain>
    </source>
</reference>
<dbReference type="RefSeq" id="WP_216877016.1">
    <property type="nucleotide sequence ID" value="NZ_JAERQM010000004.1"/>
</dbReference>
<evidence type="ECO:0000313" key="2">
    <source>
        <dbReference type="EMBL" id="MBU8545195.1"/>
    </source>
</evidence>
<evidence type="ECO:0008006" key="4">
    <source>
        <dbReference type="Google" id="ProtNLM"/>
    </source>
</evidence>
<accession>A0ABS6H916</accession>
<organism evidence="2 3">
    <name type="scientific">Falsiroseomonas oleicola</name>
    <dbReference type="NCBI Taxonomy" id="2801474"/>
    <lineage>
        <taxon>Bacteria</taxon>
        <taxon>Pseudomonadati</taxon>
        <taxon>Pseudomonadota</taxon>
        <taxon>Alphaproteobacteria</taxon>
        <taxon>Acetobacterales</taxon>
        <taxon>Roseomonadaceae</taxon>
        <taxon>Falsiroseomonas</taxon>
    </lineage>
</organism>
<comment type="caution">
    <text evidence="2">The sequence shown here is derived from an EMBL/GenBank/DDBJ whole genome shotgun (WGS) entry which is preliminary data.</text>
</comment>
<sequence>MRMALAVMALLGTAPALAQGVPGLGRTAPSIPGLLAPQGTQQETPQQKREFCQRIATAAGRCAIGGGLSAVAVSSCLMQGLPPQDQLRVAQAAQSARGSVSGLLSECGIGFGR</sequence>
<feature type="signal peptide" evidence="1">
    <location>
        <begin position="1"/>
        <end position="18"/>
    </location>
</feature>
<gene>
    <name evidence="2" type="ORF">JJQ90_15850</name>
</gene>
<evidence type="ECO:0000313" key="3">
    <source>
        <dbReference type="Proteomes" id="UP000689967"/>
    </source>
</evidence>
<protein>
    <recommendedName>
        <fullName evidence="4">UrcA family protein</fullName>
    </recommendedName>
</protein>
<dbReference type="Proteomes" id="UP000689967">
    <property type="component" value="Unassembled WGS sequence"/>
</dbReference>
<keyword evidence="3" id="KW-1185">Reference proteome</keyword>
<evidence type="ECO:0000256" key="1">
    <source>
        <dbReference type="SAM" id="SignalP"/>
    </source>
</evidence>